<dbReference type="GO" id="GO:0003677">
    <property type="term" value="F:DNA binding"/>
    <property type="evidence" value="ECO:0007669"/>
    <property type="project" value="UniProtKB-KW"/>
</dbReference>
<dbReference type="SUPFAM" id="SSF50249">
    <property type="entry name" value="Nucleic acid-binding proteins"/>
    <property type="match status" value="1"/>
</dbReference>
<sequence>YQLGRHVNKSNLVDVVGVVKNVSSTMRNRRKSNNESIPKRDITIADETKKTVVVPLWGDLNSRN</sequence>
<comment type="caution">
    <text evidence="3">The sequence shown here is derived from an EMBL/GenBank/DDBJ whole genome shotgun (WGS) entry which is preliminary data.</text>
</comment>
<dbReference type="InterPro" id="IPR031657">
    <property type="entry name" value="REPA_OB_2"/>
</dbReference>
<evidence type="ECO:0000256" key="1">
    <source>
        <dbReference type="ARBA" id="ARBA00023125"/>
    </source>
</evidence>
<dbReference type="InterPro" id="IPR012340">
    <property type="entry name" value="NA-bd_OB-fold"/>
</dbReference>
<evidence type="ECO:0000313" key="4">
    <source>
        <dbReference type="Proteomes" id="UP000265520"/>
    </source>
</evidence>
<feature type="non-terminal residue" evidence="3">
    <location>
        <position position="1"/>
    </location>
</feature>
<proteinExistence type="predicted"/>
<accession>A0A392RLP6</accession>
<evidence type="ECO:0000259" key="2">
    <source>
        <dbReference type="Pfam" id="PF16900"/>
    </source>
</evidence>
<evidence type="ECO:0000313" key="3">
    <source>
        <dbReference type="EMBL" id="MCI37122.1"/>
    </source>
</evidence>
<reference evidence="3 4" key="1">
    <citation type="journal article" date="2018" name="Front. Plant Sci.">
        <title>Red Clover (Trifolium pratense) and Zigzag Clover (T. medium) - A Picture of Genomic Similarities and Differences.</title>
        <authorList>
            <person name="Dluhosova J."/>
            <person name="Istvanek J."/>
            <person name="Nedelnik J."/>
            <person name="Repkova J."/>
        </authorList>
    </citation>
    <scope>NUCLEOTIDE SEQUENCE [LARGE SCALE GENOMIC DNA]</scope>
    <source>
        <strain evidence="4">cv. 10/8</strain>
        <tissue evidence="3">Leaf</tissue>
    </source>
</reference>
<dbReference type="Proteomes" id="UP000265520">
    <property type="component" value="Unassembled WGS sequence"/>
</dbReference>
<dbReference type="Pfam" id="PF16900">
    <property type="entry name" value="REPA_OB_2"/>
    <property type="match status" value="1"/>
</dbReference>
<protein>
    <submittedName>
        <fullName evidence="3">Replication protein A 70 kDa dna-binding subunit-like</fullName>
    </submittedName>
</protein>
<dbReference type="Gene3D" id="2.40.50.140">
    <property type="entry name" value="Nucleic acid-binding proteins"/>
    <property type="match status" value="1"/>
</dbReference>
<feature type="domain" description="Replication protein A OB" evidence="2">
    <location>
        <begin position="6"/>
        <end position="59"/>
    </location>
</feature>
<dbReference type="EMBL" id="LXQA010240992">
    <property type="protein sequence ID" value="MCI37122.1"/>
    <property type="molecule type" value="Genomic_DNA"/>
</dbReference>
<dbReference type="AlphaFoldDB" id="A0A392RLP6"/>
<organism evidence="3 4">
    <name type="scientific">Trifolium medium</name>
    <dbReference type="NCBI Taxonomy" id="97028"/>
    <lineage>
        <taxon>Eukaryota</taxon>
        <taxon>Viridiplantae</taxon>
        <taxon>Streptophyta</taxon>
        <taxon>Embryophyta</taxon>
        <taxon>Tracheophyta</taxon>
        <taxon>Spermatophyta</taxon>
        <taxon>Magnoliopsida</taxon>
        <taxon>eudicotyledons</taxon>
        <taxon>Gunneridae</taxon>
        <taxon>Pentapetalae</taxon>
        <taxon>rosids</taxon>
        <taxon>fabids</taxon>
        <taxon>Fabales</taxon>
        <taxon>Fabaceae</taxon>
        <taxon>Papilionoideae</taxon>
        <taxon>50 kb inversion clade</taxon>
        <taxon>NPAAA clade</taxon>
        <taxon>Hologalegina</taxon>
        <taxon>IRL clade</taxon>
        <taxon>Trifolieae</taxon>
        <taxon>Trifolium</taxon>
    </lineage>
</organism>
<keyword evidence="1 3" id="KW-0238">DNA-binding</keyword>
<name>A0A392RLP6_9FABA</name>
<keyword evidence="4" id="KW-1185">Reference proteome</keyword>